<feature type="signal peptide" evidence="2">
    <location>
        <begin position="1"/>
        <end position="27"/>
    </location>
</feature>
<feature type="region of interest" description="Disordered" evidence="1">
    <location>
        <begin position="29"/>
        <end position="61"/>
    </location>
</feature>
<name>A0A856MCK5_9CYAN</name>
<dbReference type="EMBL" id="CP030118">
    <property type="protein sequence ID" value="QDL08418.1"/>
    <property type="molecule type" value="Genomic_DNA"/>
</dbReference>
<dbReference type="RefSeq" id="WP_169265677.1">
    <property type="nucleotide sequence ID" value="NZ_CAWOXK010000001.1"/>
</dbReference>
<dbReference type="AlphaFoldDB" id="A0A856MCK5"/>
<evidence type="ECO:0000256" key="2">
    <source>
        <dbReference type="SAM" id="SignalP"/>
    </source>
</evidence>
<evidence type="ECO:0000256" key="1">
    <source>
        <dbReference type="SAM" id="MobiDB-lite"/>
    </source>
</evidence>
<feature type="compositionally biased region" description="Low complexity" evidence="1">
    <location>
        <begin position="30"/>
        <end position="41"/>
    </location>
</feature>
<accession>A0A856MCK5</accession>
<dbReference type="KEGG" id="bsen:DP114_11365"/>
<reference evidence="3 4" key="1">
    <citation type="submission" date="2018-06" db="EMBL/GenBank/DDBJ databases">
        <title>Comparative genomics of Brasilonema spp. strains.</title>
        <authorList>
            <person name="Alvarenga D.O."/>
            <person name="Fiore M.F."/>
            <person name="Varani A.M."/>
        </authorList>
    </citation>
    <scope>NUCLEOTIDE SEQUENCE [LARGE SCALE GENOMIC DNA]</scope>
    <source>
        <strain evidence="3 4">CENA114</strain>
    </source>
</reference>
<sequence>MNVITRSLSVFSLSVFALAAIPSVAGALETPTTPKQTTTQQNICSSDRGEKLPPSAVDKQSPSPFYNLAKAGFTQKPDGSWVCYVKDQTKQKRYYTLFKVQQVNGALVASSFLENGTLSEGQDVRSLDLFMSLISNYTNTNQGDRQGIQRYLESFITLVKQGKVPASGRGYLFDVASRGFVLYQPITGQLQGTAITININSPQNLDSSPVSQAKSHGGRV</sequence>
<proteinExistence type="predicted"/>
<protein>
    <submittedName>
        <fullName evidence="3">Uncharacterized protein</fullName>
    </submittedName>
</protein>
<keyword evidence="2" id="KW-0732">Signal</keyword>
<organism evidence="3 4">
    <name type="scientific">Brasilonema sennae CENA114</name>
    <dbReference type="NCBI Taxonomy" id="415709"/>
    <lineage>
        <taxon>Bacteria</taxon>
        <taxon>Bacillati</taxon>
        <taxon>Cyanobacteriota</taxon>
        <taxon>Cyanophyceae</taxon>
        <taxon>Nostocales</taxon>
        <taxon>Scytonemataceae</taxon>
        <taxon>Brasilonema</taxon>
        <taxon>Bromeliae group (in: Brasilonema)</taxon>
    </lineage>
</organism>
<evidence type="ECO:0000313" key="4">
    <source>
        <dbReference type="Proteomes" id="UP000503129"/>
    </source>
</evidence>
<feature type="chain" id="PRO_5032273987" evidence="2">
    <location>
        <begin position="28"/>
        <end position="220"/>
    </location>
</feature>
<gene>
    <name evidence="3" type="ORF">DP114_11365</name>
</gene>
<keyword evidence="4" id="KW-1185">Reference proteome</keyword>
<dbReference type="Proteomes" id="UP000503129">
    <property type="component" value="Chromosome"/>
</dbReference>
<evidence type="ECO:0000313" key="3">
    <source>
        <dbReference type="EMBL" id="QDL08418.1"/>
    </source>
</evidence>